<proteinExistence type="predicted"/>
<gene>
    <name evidence="2" type="ORF">CWI71_04990</name>
</gene>
<protein>
    <recommendedName>
        <fullName evidence="1">GIY-YIG domain-containing protein</fullName>
    </recommendedName>
</protein>
<evidence type="ECO:0000313" key="3">
    <source>
        <dbReference type="Proteomes" id="UP000288259"/>
    </source>
</evidence>
<organism evidence="2 3">
    <name type="scientific">Pseudidiomarina insulisalsae</name>
    <dbReference type="NCBI Taxonomy" id="575789"/>
    <lineage>
        <taxon>Bacteria</taxon>
        <taxon>Pseudomonadati</taxon>
        <taxon>Pseudomonadota</taxon>
        <taxon>Gammaproteobacteria</taxon>
        <taxon>Alteromonadales</taxon>
        <taxon>Idiomarinaceae</taxon>
        <taxon>Pseudidiomarina</taxon>
    </lineage>
</organism>
<reference evidence="3" key="1">
    <citation type="journal article" date="2018" name="Front. Microbiol.">
        <title>Genome-Based Analysis Reveals the Taxonomy and Diversity of the Family Idiomarinaceae.</title>
        <authorList>
            <person name="Liu Y."/>
            <person name="Lai Q."/>
            <person name="Shao Z."/>
        </authorList>
    </citation>
    <scope>NUCLEOTIDE SEQUENCE [LARGE SCALE GENOMIC DNA]</scope>
    <source>
        <strain evidence="3">CVS-6</strain>
    </source>
</reference>
<comment type="caution">
    <text evidence="2">The sequence shown here is derived from an EMBL/GenBank/DDBJ whole genome shotgun (WGS) entry which is preliminary data.</text>
</comment>
<name>A0A432YMS2_9GAMM</name>
<accession>A0A432YMS2</accession>
<sequence length="272" mass="31472">MLRYYVYQLIDPRDLSVFYVGEGQDQRVHAHLNEYDTLIANRQKLKHPKHNKINELIESGYKPICIVIGRYKTKAEALAVEATLINWVYGHSELTNLNRGHGHENIRIKGSHEGNFDLDPPIPGDGRAAEMKREYLRHAGTVSTIDYIRESMRTLGYLVFESDSREYDSRYFPTFANGEYGFICHVSGIDFIIKSRENNLFNICLANTPSTNANINKIKAFKPSLEIRDANNSLVNGLPRFRGMKYPRNIPIENFDEFMEWFKPIADHLSRQ</sequence>
<dbReference type="Pfam" id="PF22945">
    <property type="entry name" value="LEM-3_GIY-YIG"/>
    <property type="match status" value="1"/>
</dbReference>
<dbReference type="EMBL" id="PIPY01000004">
    <property type="protein sequence ID" value="RUO62208.1"/>
    <property type="molecule type" value="Genomic_DNA"/>
</dbReference>
<dbReference type="PROSITE" id="PS50164">
    <property type="entry name" value="GIY_YIG"/>
    <property type="match status" value="1"/>
</dbReference>
<dbReference type="OrthoDB" id="67448at2"/>
<dbReference type="Proteomes" id="UP000288259">
    <property type="component" value="Unassembled WGS sequence"/>
</dbReference>
<evidence type="ECO:0000259" key="1">
    <source>
        <dbReference type="PROSITE" id="PS50164"/>
    </source>
</evidence>
<dbReference type="RefSeq" id="WP_126754171.1">
    <property type="nucleotide sequence ID" value="NZ_PIPY01000004.1"/>
</dbReference>
<dbReference type="CDD" id="cd10440">
    <property type="entry name" value="GIY-YIG_COG3680"/>
    <property type="match status" value="1"/>
</dbReference>
<dbReference type="InterPro" id="IPR000305">
    <property type="entry name" value="GIY-YIG_endonuc"/>
</dbReference>
<dbReference type="AlphaFoldDB" id="A0A432YMS2"/>
<dbReference type="SMART" id="SM00465">
    <property type="entry name" value="GIYc"/>
    <property type="match status" value="1"/>
</dbReference>
<keyword evidence="3" id="KW-1185">Reference proteome</keyword>
<evidence type="ECO:0000313" key="2">
    <source>
        <dbReference type="EMBL" id="RUO62208.1"/>
    </source>
</evidence>
<feature type="domain" description="GIY-YIG" evidence="1">
    <location>
        <begin position="2"/>
        <end position="97"/>
    </location>
</feature>